<evidence type="ECO:0000256" key="6">
    <source>
        <dbReference type="RuleBase" id="RU363041"/>
    </source>
</evidence>
<evidence type="ECO:0000256" key="4">
    <source>
        <dbReference type="ARBA" id="ARBA00022989"/>
    </source>
</evidence>
<feature type="transmembrane region" description="Helical" evidence="6">
    <location>
        <begin position="197"/>
        <end position="216"/>
    </location>
</feature>
<evidence type="ECO:0000256" key="2">
    <source>
        <dbReference type="ARBA" id="ARBA00009142"/>
    </source>
</evidence>
<comment type="similarity">
    <text evidence="2 6">Belongs to the 4-toluene sulfonate uptake permease (TSUP) (TC 2.A.102) family.</text>
</comment>
<gene>
    <name evidence="7" type="ordered locus">COSY_0141</name>
</gene>
<evidence type="ECO:0000313" key="7">
    <source>
        <dbReference type="EMBL" id="BAF61275.1"/>
    </source>
</evidence>
<dbReference type="HOGENOM" id="CLU_1077245_0_0_6"/>
<reference evidence="8" key="1">
    <citation type="journal article" date="2007" name="Curr. Biol.">
        <title>Reduced genome of the thioautotrophic intracellular symbiont in a deep-sea clam, Calyptogena okutanii.</title>
        <authorList>
            <person name="Kuwahara H."/>
            <person name="Yoshida T."/>
            <person name="Takaki Y."/>
            <person name="Shimamura S."/>
            <person name="Nishi S."/>
            <person name="Harada M."/>
            <person name="Matsuyama K."/>
            <person name="Takishita K."/>
            <person name="Kawato M."/>
            <person name="Uematsu K."/>
            <person name="Fujiwara Y."/>
            <person name="Sato T."/>
            <person name="Kato C."/>
            <person name="Kitagawa M."/>
            <person name="Kato I."/>
            <person name="Maruyama T."/>
        </authorList>
    </citation>
    <scope>NUCLEOTIDE SEQUENCE [LARGE SCALE GENOMIC DNA]</scope>
    <source>
        <strain evidence="8">HA</strain>
    </source>
</reference>
<feature type="transmembrane region" description="Helical" evidence="6">
    <location>
        <begin position="171"/>
        <end position="190"/>
    </location>
</feature>
<dbReference type="GO" id="GO:0005886">
    <property type="term" value="C:plasma membrane"/>
    <property type="evidence" value="ECO:0007669"/>
    <property type="project" value="UniProtKB-SubCell"/>
</dbReference>
<dbReference type="Proteomes" id="UP000000247">
    <property type="component" value="Chromosome"/>
</dbReference>
<feature type="transmembrane region" description="Helical" evidence="6">
    <location>
        <begin position="12"/>
        <end position="43"/>
    </location>
</feature>
<dbReference type="eggNOG" id="COG0730">
    <property type="taxonomic scope" value="Bacteria"/>
</dbReference>
<feature type="transmembrane region" description="Helical" evidence="6">
    <location>
        <begin position="49"/>
        <end position="70"/>
    </location>
</feature>
<feature type="transmembrane region" description="Helical" evidence="6">
    <location>
        <begin position="228"/>
        <end position="246"/>
    </location>
</feature>
<name>A5CXQ0_VESOH</name>
<feature type="transmembrane region" description="Helical" evidence="6">
    <location>
        <begin position="134"/>
        <end position="159"/>
    </location>
</feature>
<dbReference type="Pfam" id="PF01925">
    <property type="entry name" value="TauE"/>
    <property type="match status" value="1"/>
</dbReference>
<feature type="transmembrane region" description="Helical" evidence="6">
    <location>
        <begin position="103"/>
        <end position="122"/>
    </location>
</feature>
<comment type="subcellular location">
    <subcellularLocation>
        <location evidence="6">Cell membrane</location>
        <topology evidence="6">Multi-pass membrane protein</topology>
    </subcellularLocation>
    <subcellularLocation>
        <location evidence="1">Membrane</location>
        <topology evidence="1">Multi-pass membrane protein</topology>
    </subcellularLocation>
</comment>
<keyword evidence="8" id="KW-1185">Reference proteome</keyword>
<protein>
    <recommendedName>
        <fullName evidence="6">Probable membrane transporter protein</fullName>
    </recommendedName>
</protein>
<feature type="transmembrane region" description="Helical" evidence="6">
    <location>
        <begin position="77"/>
        <end position="97"/>
    </location>
</feature>
<evidence type="ECO:0000256" key="1">
    <source>
        <dbReference type="ARBA" id="ARBA00004141"/>
    </source>
</evidence>
<keyword evidence="5 6" id="KW-0472">Membrane</keyword>
<dbReference type="InterPro" id="IPR002781">
    <property type="entry name" value="TM_pro_TauE-like"/>
</dbReference>
<dbReference type="KEGG" id="vok:COSY_0141"/>
<dbReference type="EMBL" id="AP009247">
    <property type="protein sequence ID" value="BAF61275.1"/>
    <property type="molecule type" value="Genomic_DNA"/>
</dbReference>
<accession>A5CXQ0</accession>
<organism evidence="7 8">
    <name type="scientific">Vesicomyosocius okutanii subsp. Calyptogena okutanii (strain HA)</name>
    <dbReference type="NCBI Taxonomy" id="412965"/>
    <lineage>
        <taxon>Bacteria</taxon>
        <taxon>Pseudomonadati</taxon>
        <taxon>Pseudomonadota</taxon>
        <taxon>Gammaproteobacteria</taxon>
        <taxon>Candidatus Pseudothioglobaceae</taxon>
        <taxon>Candidatus Vesicomyidisocius</taxon>
    </lineage>
</organism>
<proteinExistence type="inferred from homology"/>
<sequence length="247" mass="28283">MRSMYFSNTELFLISLIFLWVGFVRTGFGFGGVSLGLPLMLLIGSSPVYWLPIIGIHLLFFSSLTLFKSIKEVDWCYLKYSLLWIIPPTLFGLFWLLSLSDKVMIVFVYSITIFYSIIWIFNQKLTSYRVWVDKLLLILGGYVTGTSLIGAPLIVAVYIRYVAKKYLRNTLFVLWFILVSIKMSVFIAFGIKIDWQLSLSLIPIAAIGHVVGLKLHQRIIENDDLFRHWVGGILLLISLIGILKVVM</sequence>
<evidence type="ECO:0000256" key="5">
    <source>
        <dbReference type="ARBA" id="ARBA00023136"/>
    </source>
</evidence>
<keyword evidence="6" id="KW-1003">Cell membrane</keyword>
<dbReference type="STRING" id="412965.COSY_0141"/>
<evidence type="ECO:0000256" key="3">
    <source>
        <dbReference type="ARBA" id="ARBA00022692"/>
    </source>
</evidence>
<evidence type="ECO:0000313" key="8">
    <source>
        <dbReference type="Proteomes" id="UP000000247"/>
    </source>
</evidence>
<dbReference type="AlphaFoldDB" id="A5CXQ0"/>
<keyword evidence="4 6" id="KW-1133">Transmembrane helix</keyword>
<keyword evidence="3 6" id="KW-0812">Transmembrane</keyword>